<protein>
    <recommendedName>
        <fullName evidence="4">HTH psq-type domain-containing protein</fullName>
    </recommendedName>
</protein>
<dbReference type="InterPro" id="IPR009057">
    <property type="entry name" value="Homeodomain-like_sf"/>
</dbReference>
<name>A0AAW1IT72_POPJA</name>
<accession>A0AAW1IT72</accession>
<evidence type="ECO:0000256" key="1">
    <source>
        <dbReference type="ARBA" id="ARBA00004123"/>
    </source>
</evidence>
<dbReference type="SUPFAM" id="SSF46689">
    <property type="entry name" value="Homeodomain-like"/>
    <property type="match status" value="1"/>
</dbReference>
<sequence>MVRKYERTPGLRKYGDYNEDNLLAVMDAVKSGISKKLAAIVYKVPHTTSVRRLLGRNIGKIGHLTVSTAEEERLITETLGIVSHWGFPLTKPNIRDIV</sequence>
<keyword evidence="3" id="KW-1185">Reference proteome</keyword>
<dbReference type="AlphaFoldDB" id="A0AAW1IT72"/>
<comment type="caution">
    <text evidence="2">The sequence shown here is derived from an EMBL/GenBank/DDBJ whole genome shotgun (WGS) entry which is preliminary data.</text>
</comment>
<evidence type="ECO:0000313" key="3">
    <source>
        <dbReference type="Proteomes" id="UP001458880"/>
    </source>
</evidence>
<dbReference type="GO" id="GO:0005634">
    <property type="term" value="C:nucleus"/>
    <property type="evidence" value="ECO:0007669"/>
    <property type="project" value="UniProtKB-SubCell"/>
</dbReference>
<dbReference type="EMBL" id="JASPKY010000549">
    <property type="protein sequence ID" value="KAK9693193.1"/>
    <property type="molecule type" value="Genomic_DNA"/>
</dbReference>
<evidence type="ECO:0008006" key="4">
    <source>
        <dbReference type="Google" id="ProtNLM"/>
    </source>
</evidence>
<reference evidence="2 3" key="1">
    <citation type="journal article" date="2024" name="BMC Genomics">
        <title>De novo assembly and annotation of Popillia japonica's genome with initial clues to its potential as an invasive pest.</title>
        <authorList>
            <person name="Cucini C."/>
            <person name="Boschi S."/>
            <person name="Funari R."/>
            <person name="Cardaioli E."/>
            <person name="Iannotti N."/>
            <person name="Marturano G."/>
            <person name="Paoli F."/>
            <person name="Bruttini M."/>
            <person name="Carapelli A."/>
            <person name="Frati F."/>
            <person name="Nardi F."/>
        </authorList>
    </citation>
    <scope>NUCLEOTIDE SEQUENCE [LARGE SCALE GENOMIC DNA]</scope>
    <source>
        <strain evidence="2">DMR45628</strain>
    </source>
</reference>
<organism evidence="2 3">
    <name type="scientific">Popillia japonica</name>
    <name type="common">Japanese beetle</name>
    <dbReference type="NCBI Taxonomy" id="7064"/>
    <lineage>
        <taxon>Eukaryota</taxon>
        <taxon>Metazoa</taxon>
        <taxon>Ecdysozoa</taxon>
        <taxon>Arthropoda</taxon>
        <taxon>Hexapoda</taxon>
        <taxon>Insecta</taxon>
        <taxon>Pterygota</taxon>
        <taxon>Neoptera</taxon>
        <taxon>Endopterygota</taxon>
        <taxon>Coleoptera</taxon>
        <taxon>Polyphaga</taxon>
        <taxon>Scarabaeiformia</taxon>
        <taxon>Scarabaeidae</taxon>
        <taxon>Rutelinae</taxon>
        <taxon>Popillia</taxon>
    </lineage>
</organism>
<dbReference type="Proteomes" id="UP001458880">
    <property type="component" value="Unassembled WGS sequence"/>
</dbReference>
<comment type="subcellular location">
    <subcellularLocation>
        <location evidence="1">Nucleus</location>
    </subcellularLocation>
</comment>
<evidence type="ECO:0000313" key="2">
    <source>
        <dbReference type="EMBL" id="KAK9693193.1"/>
    </source>
</evidence>
<proteinExistence type="predicted"/>
<gene>
    <name evidence="2" type="ORF">QE152_g34356</name>
</gene>